<accession>I2N049</accession>
<keyword evidence="3" id="KW-1185">Reference proteome</keyword>
<dbReference type="EMBL" id="CP029159">
    <property type="protein sequence ID" value="QKM69289.1"/>
    <property type="molecule type" value="Genomic_DNA"/>
</dbReference>
<gene>
    <name evidence="2" type="ORF">STSU_021080</name>
</gene>
<reference evidence="2 3" key="1">
    <citation type="journal article" date="2012" name="J. Bacteriol.">
        <title>Draft genome of Streptomyces tsukubaensis NRRL 18488, the producer of the clinically important immunosuppressant tacrolimus (FK506).</title>
        <authorList>
            <person name="Barreiro C."/>
            <person name="Prieto C."/>
            <person name="Sola-Landa A."/>
            <person name="Solera E."/>
            <person name="Martinez-Castro M."/>
            <person name="Perez-Redondo R."/>
            <person name="Garcia-Estrada C."/>
            <person name="Aparicio J.F."/>
            <person name="Fernandez-Martinez L.T."/>
            <person name="Santos-Aberturas J."/>
            <person name="Salehi-Najafabadi Z."/>
            <person name="Rodriguez-Garcia A."/>
            <person name="Tauch A."/>
            <person name="Martin J.F."/>
        </authorList>
    </citation>
    <scope>NUCLEOTIDE SEQUENCE [LARGE SCALE GENOMIC DNA]</scope>
    <source>
        <strain evidence="3">DSM 42081 / NBRC 108919 / NRRL 18488 / 9993</strain>
    </source>
</reference>
<organism evidence="2 3">
    <name type="scientific">Streptomyces tsukubensis (strain DSM 42081 / NBRC 108919 / NRRL 18488 / 9993)</name>
    <dbReference type="NCBI Taxonomy" id="1114943"/>
    <lineage>
        <taxon>Bacteria</taxon>
        <taxon>Bacillati</taxon>
        <taxon>Actinomycetota</taxon>
        <taxon>Actinomycetes</taxon>
        <taxon>Kitasatosporales</taxon>
        <taxon>Streptomycetaceae</taxon>
        <taxon>Streptomyces</taxon>
    </lineage>
</organism>
<proteinExistence type="predicted"/>
<evidence type="ECO:0000256" key="1">
    <source>
        <dbReference type="SAM" id="MobiDB-lite"/>
    </source>
</evidence>
<feature type="region of interest" description="Disordered" evidence="1">
    <location>
        <begin position="12"/>
        <end position="36"/>
    </location>
</feature>
<protein>
    <submittedName>
        <fullName evidence="2">Uncharacterized protein</fullName>
    </submittedName>
</protein>
<feature type="compositionally biased region" description="Basic and acidic residues" evidence="1">
    <location>
        <begin position="12"/>
        <end position="21"/>
    </location>
</feature>
<evidence type="ECO:0000313" key="2">
    <source>
        <dbReference type="EMBL" id="QKM69289.1"/>
    </source>
</evidence>
<dbReference type="Proteomes" id="UP000005940">
    <property type="component" value="Chromosome"/>
</dbReference>
<name>I2N049_STRT9</name>
<dbReference type="AlphaFoldDB" id="I2N049"/>
<sequence length="160" mass="17429">MHHHGYAWAGEKKAFDNEALRRPPHPTPPPPASREDAAAQRLADRYREVVAEFGITNLPPLQTAHWLMKPAGAVRGTWEEPKEAGEWLGLQLAEAAPRFASEADRDATRLVLLVTAAVERLAWGGDVSLGHYLTGTLFHSVALVTCSPNRSGPELPCPLA</sequence>
<dbReference type="RefSeq" id="WP_006348715.1">
    <property type="nucleotide sequence ID" value="NZ_CP029159.1"/>
</dbReference>
<evidence type="ECO:0000313" key="3">
    <source>
        <dbReference type="Proteomes" id="UP000005940"/>
    </source>
</evidence>